<comment type="caution">
    <text evidence="1">The sequence shown here is derived from an EMBL/GenBank/DDBJ whole genome shotgun (WGS) entry which is preliminary data.</text>
</comment>
<proteinExistence type="predicted"/>
<name>A0A077NNQ2_XENBV</name>
<dbReference type="RefSeq" id="WP_038223468.1">
    <property type="nucleotide sequence ID" value="NZ_CAWLWD010000153.1"/>
</dbReference>
<sequence>MSIKKKIQSYIVLLAEWEKKANESEADACQFDTTDEFLKFRKAVPEKMKNNYCYVLSDGTQENGFDKVIESGSHIKPFKKKLKKYLNFYS</sequence>
<evidence type="ECO:0000313" key="1">
    <source>
        <dbReference type="EMBL" id="CDH00535.1"/>
    </source>
</evidence>
<gene>
    <name evidence="1" type="ORF">XBFM1_1710003</name>
</gene>
<dbReference type="HOGENOM" id="CLU_148551_1_0_6"/>
<reference evidence="1" key="1">
    <citation type="submission" date="2013-07" db="EMBL/GenBank/DDBJ databases">
        <title>Sub-species coevolution in mutualistic symbiosis.</title>
        <authorList>
            <person name="Murfin K."/>
            <person name="Klassen J."/>
            <person name="Lee M."/>
            <person name="Forst S."/>
            <person name="Stock P."/>
            <person name="Goodrich-Blair H."/>
        </authorList>
    </citation>
    <scope>NUCLEOTIDE SEQUENCE [LARGE SCALE GENOMIC DNA]</scope>
    <source>
        <strain evidence="1">Feltiae Moldova</strain>
    </source>
</reference>
<organism evidence="1">
    <name type="scientific">Xenorhabdus bovienii str. feltiae Moldova</name>
    <dbReference type="NCBI Taxonomy" id="1398200"/>
    <lineage>
        <taxon>Bacteria</taxon>
        <taxon>Pseudomonadati</taxon>
        <taxon>Pseudomonadota</taxon>
        <taxon>Gammaproteobacteria</taxon>
        <taxon>Enterobacterales</taxon>
        <taxon>Morganellaceae</taxon>
        <taxon>Xenorhabdus</taxon>
    </lineage>
</organism>
<dbReference type="Proteomes" id="UP000028487">
    <property type="component" value="Unassembled WGS sequence"/>
</dbReference>
<protein>
    <submittedName>
        <fullName evidence="1">Uncharacterized protein</fullName>
    </submittedName>
</protein>
<dbReference type="EMBL" id="CBSV010000081">
    <property type="protein sequence ID" value="CDH00535.1"/>
    <property type="molecule type" value="Genomic_DNA"/>
</dbReference>
<dbReference type="AlphaFoldDB" id="A0A077NNQ2"/>
<accession>A0A077NNQ2</accession>